<dbReference type="Pfam" id="PF01408">
    <property type="entry name" value="GFO_IDH_MocA"/>
    <property type="match status" value="1"/>
</dbReference>
<accession>A0A318STI3</accession>
<dbReference type="GO" id="GO:0000166">
    <property type="term" value="F:nucleotide binding"/>
    <property type="evidence" value="ECO:0007669"/>
    <property type="project" value="InterPro"/>
</dbReference>
<dbReference type="InterPro" id="IPR000683">
    <property type="entry name" value="Gfo/Idh/MocA-like_OxRdtase_N"/>
</dbReference>
<dbReference type="InterPro" id="IPR055170">
    <property type="entry name" value="GFO_IDH_MocA-like_dom"/>
</dbReference>
<sequence length="328" mass="34269">MTRPRIGFLGLGWIGRHRMQAIAESGHAEIVALADPSPEAVETAAELAPDAARGATMEDVLAARPDGVVIATPSALHVPQVLQALEAGAAVFCQKPLGRNAAEAAQAVEAARRADLLLAADLSYRHTAAFGALMAQVEEGALGDVFAADFTFHNAYGPDKPWFYDKAQSGGGCLIDLGVHLVDQALWLLGADDLTCTSASLFSGGGPVGPDGVEDYCVASLRAPSGTAIRIACSWTLPAGREAVIEAQLYGTKAGAEVRNEAGSFYNFSASRFEGTAARPLVSPPDDWGGRAAVDWARRLAEGEGFDPDTERLTVLARVIDGIYAAAH</sequence>
<feature type="domain" description="GFO/IDH/MocA-like oxidoreductase" evidence="3">
    <location>
        <begin position="134"/>
        <end position="256"/>
    </location>
</feature>
<name>A0A318STI3_9RHOB</name>
<dbReference type="Gene3D" id="3.40.50.720">
    <property type="entry name" value="NAD(P)-binding Rossmann-like Domain"/>
    <property type="match status" value="1"/>
</dbReference>
<protein>
    <submittedName>
        <fullName evidence="4">Putative dehydrogenase</fullName>
    </submittedName>
</protein>
<dbReference type="PANTHER" id="PTHR43818">
    <property type="entry name" value="BCDNA.GH03377"/>
    <property type="match status" value="1"/>
</dbReference>
<evidence type="ECO:0000259" key="2">
    <source>
        <dbReference type="Pfam" id="PF01408"/>
    </source>
</evidence>
<dbReference type="Gene3D" id="3.30.360.10">
    <property type="entry name" value="Dihydrodipicolinate Reductase, domain 2"/>
    <property type="match status" value="1"/>
</dbReference>
<dbReference type="PANTHER" id="PTHR43818:SF11">
    <property type="entry name" value="BCDNA.GH03377"/>
    <property type="match status" value="1"/>
</dbReference>
<evidence type="ECO:0000256" key="1">
    <source>
        <dbReference type="ARBA" id="ARBA00023002"/>
    </source>
</evidence>
<feature type="domain" description="Gfo/Idh/MocA-like oxidoreductase N-terminal" evidence="2">
    <location>
        <begin position="5"/>
        <end position="119"/>
    </location>
</feature>
<dbReference type="SUPFAM" id="SSF55347">
    <property type="entry name" value="Glyceraldehyde-3-phosphate dehydrogenase-like, C-terminal domain"/>
    <property type="match status" value="1"/>
</dbReference>
<evidence type="ECO:0000313" key="5">
    <source>
        <dbReference type="Proteomes" id="UP000248311"/>
    </source>
</evidence>
<dbReference type="Proteomes" id="UP000248311">
    <property type="component" value="Unassembled WGS sequence"/>
</dbReference>
<evidence type="ECO:0000313" key="4">
    <source>
        <dbReference type="EMBL" id="PYE83689.1"/>
    </source>
</evidence>
<dbReference type="EMBL" id="QJTE01000003">
    <property type="protein sequence ID" value="PYE83689.1"/>
    <property type="molecule type" value="Genomic_DNA"/>
</dbReference>
<keyword evidence="1" id="KW-0560">Oxidoreductase</keyword>
<dbReference type="InterPro" id="IPR050463">
    <property type="entry name" value="Gfo/Idh/MocA_oxidrdct_glycsds"/>
</dbReference>
<proteinExistence type="predicted"/>
<comment type="caution">
    <text evidence="4">The sequence shown here is derived from an EMBL/GenBank/DDBJ whole genome shotgun (WGS) entry which is preliminary data.</text>
</comment>
<dbReference type="OrthoDB" id="9792935at2"/>
<keyword evidence="5" id="KW-1185">Reference proteome</keyword>
<dbReference type="Pfam" id="PF22725">
    <property type="entry name" value="GFO_IDH_MocA_C3"/>
    <property type="match status" value="1"/>
</dbReference>
<dbReference type="InterPro" id="IPR036291">
    <property type="entry name" value="NAD(P)-bd_dom_sf"/>
</dbReference>
<gene>
    <name evidence="4" type="ORF">DFP88_10347</name>
</gene>
<organism evidence="4 5">
    <name type="scientific">Pseudoroseicyclus aestuarii</name>
    <dbReference type="NCBI Taxonomy" id="1795041"/>
    <lineage>
        <taxon>Bacteria</taxon>
        <taxon>Pseudomonadati</taxon>
        <taxon>Pseudomonadota</taxon>
        <taxon>Alphaproteobacteria</taxon>
        <taxon>Rhodobacterales</taxon>
        <taxon>Paracoccaceae</taxon>
        <taxon>Pseudoroseicyclus</taxon>
    </lineage>
</organism>
<evidence type="ECO:0000259" key="3">
    <source>
        <dbReference type="Pfam" id="PF22725"/>
    </source>
</evidence>
<dbReference type="RefSeq" id="WP_110814264.1">
    <property type="nucleotide sequence ID" value="NZ_QJTE01000003.1"/>
</dbReference>
<dbReference type="SUPFAM" id="SSF51735">
    <property type="entry name" value="NAD(P)-binding Rossmann-fold domains"/>
    <property type="match status" value="1"/>
</dbReference>
<dbReference type="AlphaFoldDB" id="A0A318STI3"/>
<dbReference type="GO" id="GO:0016491">
    <property type="term" value="F:oxidoreductase activity"/>
    <property type="evidence" value="ECO:0007669"/>
    <property type="project" value="UniProtKB-KW"/>
</dbReference>
<reference evidence="4 5" key="1">
    <citation type="submission" date="2018-06" db="EMBL/GenBank/DDBJ databases">
        <title>Genomic Encyclopedia of Type Strains, Phase III (KMG-III): the genomes of soil and plant-associated and newly described type strains.</title>
        <authorList>
            <person name="Whitman W."/>
        </authorList>
    </citation>
    <scope>NUCLEOTIDE SEQUENCE [LARGE SCALE GENOMIC DNA]</scope>
    <source>
        <strain evidence="4 5">CECT 9025</strain>
    </source>
</reference>